<dbReference type="Proteomes" id="UP000031512">
    <property type="component" value="Chromosome 1"/>
</dbReference>
<dbReference type="EMBL" id="CP001669">
    <property type="protein sequence ID" value="AFZ79334.1"/>
    <property type="molecule type" value="Genomic_DNA"/>
</dbReference>
<evidence type="ECO:0000313" key="1">
    <source>
        <dbReference type="EMBL" id="AFZ79334.1"/>
    </source>
</evidence>
<gene>
    <name evidence="1" type="ORF">BEWA_021820</name>
</gene>
<name>L0AWQ6_THEEQ</name>
<dbReference type="GeneID" id="15803561"/>
<reference evidence="1 2" key="1">
    <citation type="journal article" date="2012" name="BMC Genomics">
        <title>Comparative genomic analysis and phylogenetic position of Theileria equi.</title>
        <authorList>
            <person name="Kappmeyer L.S."/>
            <person name="Thiagarajan M."/>
            <person name="Herndon D.R."/>
            <person name="Ramsay J.D."/>
            <person name="Caler E."/>
            <person name="Djikeng A."/>
            <person name="Gillespie J.J."/>
            <person name="Lau A.O."/>
            <person name="Roalson E.H."/>
            <person name="Silva J.C."/>
            <person name="Silva M.G."/>
            <person name="Suarez C.E."/>
            <person name="Ueti M.W."/>
            <person name="Nene V.M."/>
            <person name="Mealey R.H."/>
            <person name="Knowles D.P."/>
            <person name="Brayton K.A."/>
        </authorList>
    </citation>
    <scope>NUCLEOTIDE SEQUENCE [LARGE SCALE GENOMIC DNA]</scope>
    <source>
        <strain evidence="1 2">WA</strain>
    </source>
</reference>
<keyword evidence="2" id="KW-1185">Reference proteome</keyword>
<protein>
    <submittedName>
        <fullName evidence="1">Uncharacterized protein</fullName>
    </submittedName>
</protein>
<dbReference type="KEGG" id="beq:BEWA_021820"/>
<dbReference type="AlphaFoldDB" id="L0AWQ6"/>
<organism evidence="1 2">
    <name type="scientific">Theileria equi strain WA</name>
    <dbReference type="NCBI Taxonomy" id="1537102"/>
    <lineage>
        <taxon>Eukaryota</taxon>
        <taxon>Sar</taxon>
        <taxon>Alveolata</taxon>
        <taxon>Apicomplexa</taxon>
        <taxon>Aconoidasida</taxon>
        <taxon>Piroplasmida</taxon>
        <taxon>Theileriidae</taxon>
        <taxon>Theileria</taxon>
    </lineage>
</organism>
<sequence length="433" mass="49813">MDSVLSFIEAKRTAGYTQKKNGPRFPGTIAPLQSKLQSDTYMSRLDIKDHINPIWKRDTDVLQEKDEQEYRDVNLSYSYSLESFISRSITEVSESDELSSLSASDIDQNEVRGVYLHEIQSENLHISILNPESHPTFIHGTAMSSESLECMDASPYSQQFPIILYEWLVGVDYDSIDRYSPDVISTGKVFIVPPEAIGKYIFCRTHRRVELQINHHDSKDTSGSYDPHIALSLQHTHTKNKQFHEVSSICSIGPIDISNELAVQLLEGLHRNSFREDVVLCYNKHFSRNVDYDTCKSLNKTMNVAINIIFSKLIIEFPEDYSDTKQGFLEAFKSENNELPILPLELQLEKLEVEISQNSPMELVLGVYSTERMICCFSLLFSDKIRCITAMYSIFCFLAQKEMHLPSTIWRDQMEHGNFDYLMTTIREYLSKA</sequence>
<accession>L0AWQ6</accession>
<evidence type="ECO:0000313" key="2">
    <source>
        <dbReference type="Proteomes" id="UP000031512"/>
    </source>
</evidence>
<dbReference type="VEuPathDB" id="PiroplasmaDB:BEWA_021820"/>
<dbReference type="OrthoDB" id="338345at2759"/>
<dbReference type="eggNOG" id="ENOG502ST0Q">
    <property type="taxonomic scope" value="Eukaryota"/>
</dbReference>
<dbReference type="RefSeq" id="XP_004829000.1">
    <property type="nucleotide sequence ID" value="XM_004828943.1"/>
</dbReference>
<proteinExistence type="predicted"/>